<dbReference type="SMART" id="SM00089">
    <property type="entry name" value="PKD"/>
    <property type="match status" value="2"/>
</dbReference>
<reference evidence="2 3" key="1">
    <citation type="journal article" date="2016" name="Nat. Commun.">
        <title>Thousands of microbial genomes shed light on interconnected biogeochemical processes in an aquifer system.</title>
        <authorList>
            <person name="Anantharaman K."/>
            <person name="Brown C.T."/>
            <person name="Hug L.A."/>
            <person name="Sharon I."/>
            <person name="Castelle C.J."/>
            <person name="Probst A.J."/>
            <person name="Thomas B.C."/>
            <person name="Singh A."/>
            <person name="Wilkins M.J."/>
            <person name="Karaoz U."/>
            <person name="Brodie E.L."/>
            <person name="Williams K.H."/>
            <person name="Hubbard S.S."/>
            <person name="Banfield J.F."/>
        </authorList>
    </citation>
    <scope>NUCLEOTIDE SEQUENCE [LARGE SCALE GENOMIC DNA]</scope>
</reference>
<dbReference type="EMBL" id="MGJB01000017">
    <property type="protein sequence ID" value="OGM98255.1"/>
    <property type="molecule type" value="Genomic_DNA"/>
</dbReference>
<dbReference type="Gene3D" id="2.60.40.10">
    <property type="entry name" value="Immunoglobulins"/>
    <property type="match status" value="2"/>
</dbReference>
<protein>
    <recommendedName>
        <fullName evidence="1">PKD domain-containing protein</fullName>
    </recommendedName>
</protein>
<dbReference type="InterPro" id="IPR035986">
    <property type="entry name" value="PKD_dom_sf"/>
</dbReference>
<feature type="domain" description="PKD" evidence="1">
    <location>
        <begin position="627"/>
        <end position="665"/>
    </location>
</feature>
<evidence type="ECO:0000313" key="3">
    <source>
        <dbReference type="Proteomes" id="UP000176893"/>
    </source>
</evidence>
<dbReference type="PROSITE" id="PS50093">
    <property type="entry name" value="PKD"/>
    <property type="match status" value="1"/>
</dbReference>
<dbReference type="Pfam" id="PF25788">
    <property type="entry name" value="Ig_Rha78A_N"/>
    <property type="match status" value="1"/>
</dbReference>
<dbReference type="InterPro" id="IPR022409">
    <property type="entry name" value="PKD/Chitinase_dom"/>
</dbReference>
<sequence length="688" mass="72553">MNKQGLFKVFFVGFLMFAGILLLKNESLAFSGALETTPLLFNQGEAQNVTVTGEFWAEADETPCANGVEQPNGAIAIAQKMNRDIADLRYDLRKYEITGYNQDGSPIVDNSSFTVITGTDLFSGSDYRNIDDGKSIFCTDDPYQGIGAFLQRTFRFRNWQDGSDGFQISTSNLGEGRYEIVFSGRETTNPPSPEGGISTGADTYFANAGGSSSSTFTITAPQAGTVCVISKDQNGNPFNTSWWTTTAPANGGFSSGPAPSACYTNKPTGAYSIDATNFSNYTKSISPGSANLSNGNTITFNIIYTPAPTATISANPNPIDYNTASTVTWSSTNTTSCTINGASYPTSGSDTTGPLVNNATYTLTCQGLDGSAVNASVLVTVRAPTVSISTNPTSVAYGGSSTISWTSTNAGSCTKSGDWSGSTTPNVSGSQSTGALNQVKTYTYTLTCSGNGSDTQSAQVTVTAPPPTTSNITITEPDYCVSGSAVTVGWSYSDLAGSPQSAYQVQITDTGNFNNPVLDTGKIISGSSAYFTGQGVLEFNTTYKARVRTWSGYDAISGWANSYTTCNGPGCGGGGSGSWKTPSYAYPQVDFSWTANGVQNNPSPPLNKLVQFTDTTVFNGNSNGREWSWTFGDGGSSTTQNPSHTYVTEGSYYVTLTATDNADQTCIKTKGPLIIQKPIPKWREIAPK</sequence>
<dbReference type="Proteomes" id="UP000176893">
    <property type="component" value="Unassembled WGS sequence"/>
</dbReference>
<accession>A0A1F8EE55</accession>
<evidence type="ECO:0000259" key="1">
    <source>
        <dbReference type="PROSITE" id="PS50093"/>
    </source>
</evidence>
<dbReference type="SUPFAM" id="SSF49299">
    <property type="entry name" value="PKD domain"/>
    <property type="match status" value="1"/>
</dbReference>
<dbReference type="STRING" id="1802661.A2649_03115"/>
<evidence type="ECO:0000313" key="2">
    <source>
        <dbReference type="EMBL" id="OGM98255.1"/>
    </source>
</evidence>
<organism evidence="2 3">
    <name type="scientific">Candidatus Yanofskybacteria bacterium RIFCSPHIGHO2_01_FULL_41_26</name>
    <dbReference type="NCBI Taxonomy" id="1802661"/>
    <lineage>
        <taxon>Bacteria</taxon>
        <taxon>Candidatus Yanofskyibacteriota</taxon>
    </lineage>
</organism>
<dbReference type="AlphaFoldDB" id="A0A1F8EE55"/>
<dbReference type="Pfam" id="PF18911">
    <property type="entry name" value="PKD_4"/>
    <property type="match status" value="1"/>
</dbReference>
<dbReference type="SUPFAM" id="SSF49265">
    <property type="entry name" value="Fibronectin type III"/>
    <property type="match status" value="1"/>
</dbReference>
<dbReference type="InterPro" id="IPR036116">
    <property type="entry name" value="FN3_sf"/>
</dbReference>
<dbReference type="CDD" id="cd00146">
    <property type="entry name" value="PKD"/>
    <property type="match status" value="1"/>
</dbReference>
<gene>
    <name evidence="2" type="ORF">A2649_03115</name>
</gene>
<proteinExistence type="predicted"/>
<name>A0A1F8EE55_9BACT</name>
<dbReference type="InterPro" id="IPR000601">
    <property type="entry name" value="PKD_dom"/>
</dbReference>
<dbReference type="InterPro" id="IPR013783">
    <property type="entry name" value="Ig-like_fold"/>
</dbReference>
<comment type="caution">
    <text evidence="2">The sequence shown here is derived from an EMBL/GenBank/DDBJ whole genome shotgun (WGS) entry which is preliminary data.</text>
</comment>